<organism evidence="1 2">
    <name type="scientific">Gossypium mustelinum</name>
    <name type="common">Cotton</name>
    <name type="synonym">Gossypium caicoense</name>
    <dbReference type="NCBI Taxonomy" id="34275"/>
    <lineage>
        <taxon>Eukaryota</taxon>
        <taxon>Viridiplantae</taxon>
        <taxon>Streptophyta</taxon>
        <taxon>Embryophyta</taxon>
        <taxon>Tracheophyta</taxon>
        <taxon>Spermatophyta</taxon>
        <taxon>Magnoliopsida</taxon>
        <taxon>eudicotyledons</taxon>
        <taxon>Gunneridae</taxon>
        <taxon>Pentapetalae</taxon>
        <taxon>rosids</taxon>
        <taxon>malvids</taxon>
        <taxon>Malvales</taxon>
        <taxon>Malvaceae</taxon>
        <taxon>Malvoideae</taxon>
        <taxon>Gossypium</taxon>
    </lineage>
</organism>
<protein>
    <submittedName>
        <fullName evidence="1">Uncharacterized protein</fullName>
    </submittedName>
</protein>
<dbReference type="EMBL" id="CM017658">
    <property type="protein sequence ID" value="TYI58984.1"/>
    <property type="molecule type" value="Genomic_DNA"/>
</dbReference>
<dbReference type="Proteomes" id="UP000323597">
    <property type="component" value="Chromosome D10"/>
</dbReference>
<keyword evidence="2" id="KW-1185">Reference proteome</keyword>
<dbReference type="AlphaFoldDB" id="A0A5D2T3W6"/>
<evidence type="ECO:0000313" key="2">
    <source>
        <dbReference type="Proteomes" id="UP000323597"/>
    </source>
</evidence>
<sequence>MAQSVWMCAKIRVTYDIPKSSFLKQKQVLLLSFLPYKFVNLVKILFLLS</sequence>
<gene>
    <name evidence="1" type="ORF">E1A91_D10G001600v1</name>
</gene>
<proteinExistence type="predicted"/>
<evidence type="ECO:0000313" key="1">
    <source>
        <dbReference type="EMBL" id="TYI58984.1"/>
    </source>
</evidence>
<reference evidence="1 2" key="1">
    <citation type="submission" date="2019-07" db="EMBL/GenBank/DDBJ databases">
        <title>WGS assembly of Gossypium mustelinum.</title>
        <authorList>
            <person name="Chen Z.J."/>
            <person name="Sreedasyam A."/>
            <person name="Ando A."/>
            <person name="Song Q."/>
            <person name="De L."/>
            <person name="Hulse-Kemp A."/>
            <person name="Ding M."/>
            <person name="Ye W."/>
            <person name="Kirkbride R."/>
            <person name="Jenkins J."/>
            <person name="Plott C."/>
            <person name="Lovell J."/>
            <person name="Lin Y.-M."/>
            <person name="Vaughn R."/>
            <person name="Liu B."/>
            <person name="Li W."/>
            <person name="Simpson S."/>
            <person name="Scheffler B."/>
            <person name="Saski C."/>
            <person name="Grover C."/>
            <person name="Hu G."/>
            <person name="Conover J."/>
            <person name="Carlson J."/>
            <person name="Shu S."/>
            <person name="Boston L."/>
            <person name="Williams M."/>
            <person name="Peterson D."/>
            <person name="Mcgee K."/>
            <person name="Jones D."/>
            <person name="Wendel J."/>
            <person name="Stelly D."/>
            <person name="Grimwood J."/>
            <person name="Schmutz J."/>
        </authorList>
    </citation>
    <scope>NUCLEOTIDE SEQUENCE [LARGE SCALE GENOMIC DNA]</scope>
    <source>
        <strain evidence="1">1408120.09</strain>
    </source>
</reference>
<accession>A0A5D2T3W6</accession>
<name>A0A5D2T3W6_GOSMU</name>